<evidence type="ECO:0000313" key="4">
    <source>
        <dbReference type="Proteomes" id="UP001596056"/>
    </source>
</evidence>
<dbReference type="Pfam" id="PF24801">
    <property type="entry name" value="FNIII-A_GpJ"/>
    <property type="match status" value="1"/>
</dbReference>
<keyword evidence="4" id="KW-1185">Reference proteome</keyword>
<sequence>MLSSIAATVGETAFGAFDEVDVEVREGLSTDLPVTLYPRQVIEEQVGVELARPLPRDDAGEVVEGEALASPVTRTTAADARRVALILAWPGGLIRFDEDGEPQPETVEIRIEQRPAGGGAPWAEVRVLRVTAETREAFYRSHAWTLPERGRWELRLTMLTPETESTQVSRRTSWAALQSIRPEYPLAPDDAPRTTRPGRPGINWPRFQVAKVPVQKAVPRHSQS</sequence>
<dbReference type="Proteomes" id="UP001596056">
    <property type="component" value="Unassembled WGS sequence"/>
</dbReference>
<evidence type="ECO:0000259" key="2">
    <source>
        <dbReference type="Pfam" id="PF24801"/>
    </source>
</evidence>
<comment type="caution">
    <text evidence="3">The sequence shown here is derived from an EMBL/GenBank/DDBJ whole genome shotgun (WGS) entry which is preliminary data.</text>
</comment>
<reference evidence="4" key="1">
    <citation type="journal article" date="2019" name="Int. J. Syst. Evol. Microbiol.">
        <title>The Global Catalogue of Microorganisms (GCM) 10K type strain sequencing project: providing services to taxonomists for standard genome sequencing and annotation.</title>
        <authorList>
            <consortium name="The Broad Institute Genomics Platform"/>
            <consortium name="The Broad Institute Genome Sequencing Center for Infectious Disease"/>
            <person name="Wu L."/>
            <person name="Ma J."/>
        </authorList>
    </citation>
    <scope>NUCLEOTIDE SEQUENCE [LARGE SCALE GENOMIC DNA]</scope>
    <source>
        <strain evidence="4">KACC 11588</strain>
    </source>
</reference>
<dbReference type="InterPro" id="IPR055385">
    <property type="entry name" value="GpJ_HDII-ins2"/>
</dbReference>
<evidence type="ECO:0000313" key="3">
    <source>
        <dbReference type="EMBL" id="MFC5567461.1"/>
    </source>
</evidence>
<feature type="region of interest" description="Disordered" evidence="1">
    <location>
        <begin position="183"/>
        <end position="207"/>
    </location>
</feature>
<organism evidence="3 4">
    <name type="scientific">Rubellimicrobium aerolatum</name>
    <dbReference type="NCBI Taxonomy" id="490979"/>
    <lineage>
        <taxon>Bacteria</taxon>
        <taxon>Pseudomonadati</taxon>
        <taxon>Pseudomonadota</taxon>
        <taxon>Alphaproteobacteria</taxon>
        <taxon>Rhodobacterales</taxon>
        <taxon>Roseobacteraceae</taxon>
        <taxon>Rubellimicrobium</taxon>
    </lineage>
</organism>
<gene>
    <name evidence="3" type="ORF">ACFPOC_13695</name>
</gene>
<protein>
    <recommendedName>
        <fullName evidence="2">Tip attachment protein J HDII-ins2 domain-containing protein</fullName>
    </recommendedName>
</protein>
<evidence type="ECO:0000256" key="1">
    <source>
        <dbReference type="SAM" id="MobiDB-lite"/>
    </source>
</evidence>
<dbReference type="RefSeq" id="WP_209840952.1">
    <property type="nucleotide sequence ID" value="NZ_JAGGJP010000009.1"/>
</dbReference>
<dbReference type="EMBL" id="JBHSNA010000015">
    <property type="protein sequence ID" value="MFC5567461.1"/>
    <property type="molecule type" value="Genomic_DNA"/>
</dbReference>
<proteinExistence type="predicted"/>
<name>A0ABW0SEU3_9RHOB</name>
<accession>A0ABW0SEU3</accession>
<feature type="domain" description="Tip attachment protein J HDII-ins2" evidence="2">
    <location>
        <begin position="69"/>
        <end position="181"/>
    </location>
</feature>